<feature type="region of interest" description="Disordered" evidence="1">
    <location>
        <begin position="1"/>
        <end position="33"/>
    </location>
</feature>
<evidence type="ECO:0000313" key="3">
    <source>
        <dbReference type="Proteomes" id="UP001054945"/>
    </source>
</evidence>
<organism evidence="2 3">
    <name type="scientific">Caerostris extrusa</name>
    <name type="common">Bark spider</name>
    <name type="synonym">Caerostris bankana</name>
    <dbReference type="NCBI Taxonomy" id="172846"/>
    <lineage>
        <taxon>Eukaryota</taxon>
        <taxon>Metazoa</taxon>
        <taxon>Ecdysozoa</taxon>
        <taxon>Arthropoda</taxon>
        <taxon>Chelicerata</taxon>
        <taxon>Arachnida</taxon>
        <taxon>Araneae</taxon>
        <taxon>Araneomorphae</taxon>
        <taxon>Entelegynae</taxon>
        <taxon>Araneoidea</taxon>
        <taxon>Araneidae</taxon>
        <taxon>Caerostris</taxon>
    </lineage>
</organism>
<proteinExistence type="predicted"/>
<gene>
    <name evidence="2" type="ORF">CEXT_237211</name>
</gene>
<name>A0AAV4U136_CAEEX</name>
<dbReference type="Proteomes" id="UP001054945">
    <property type="component" value="Unassembled WGS sequence"/>
</dbReference>
<sequence>MELKSKSFIPVYGDRAPSPKRKPMSPTEHSPYDEYFSHPEILLRRQLQQHSPSPYLFHVYDYYQQLVQRLREHSPGVQLPAPMSLTQWMTKCLQTLREGVLAEP</sequence>
<dbReference type="AlphaFoldDB" id="A0AAV4U136"/>
<evidence type="ECO:0000313" key="2">
    <source>
        <dbReference type="EMBL" id="GIY51450.1"/>
    </source>
</evidence>
<evidence type="ECO:0000256" key="1">
    <source>
        <dbReference type="SAM" id="MobiDB-lite"/>
    </source>
</evidence>
<comment type="caution">
    <text evidence="2">The sequence shown here is derived from an EMBL/GenBank/DDBJ whole genome shotgun (WGS) entry which is preliminary data.</text>
</comment>
<reference evidence="2 3" key="1">
    <citation type="submission" date="2021-06" db="EMBL/GenBank/DDBJ databases">
        <title>Caerostris extrusa draft genome.</title>
        <authorList>
            <person name="Kono N."/>
            <person name="Arakawa K."/>
        </authorList>
    </citation>
    <scope>NUCLEOTIDE SEQUENCE [LARGE SCALE GENOMIC DNA]</scope>
</reference>
<accession>A0AAV4U136</accession>
<dbReference type="EMBL" id="BPLR01012108">
    <property type="protein sequence ID" value="GIY51450.1"/>
    <property type="molecule type" value="Genomic_DNA"/>
</dbReference>
<protein>
    <submittedName>
        <fullName evidence="2">Uncharacterized protein</fullName>
    </submittedName>
</protein>
<keyword evidence="3" id="KW-1185">Reference proteome</keyword>